<dbReference type="KEGG" id="mng:MNEG_0763"/>
<keyword evidence="3" id="KW-1185">Reference proteome</keyword>
<evidence type="ECO:0000313" key="3">
    <source>
        <dbReference type="Proteomes" id="UP000054498"/>
    </source>
</evidence>
<dbReference type="Pfam" id="PF03235">
    <property type="entry name" value="GmrSD_N"/>
    <property type="match status" value="1"/>
</dbReference>
<dbReference type="GeneID" id="25726881"/>
<evidence type="ECO:0000259" key="1">
    <source>
        <dbReference type="Pfam" id="PF03235"/>
    </source>
</evidence>
<name>A0A0D2LLH2_9CHLO</name>
<sequence>MFAWPSPTNVPARITDFQASGLVLTVLGERLVQPVILEETTDSRYSPIDGKQRLASLLSFLNGERLWEHAPVELVVSNDDDDEDAWFHGKTYKDLGKEWQRRFGNYTLHCVIITNDTDPDVIFKIYDDLNSGGRDHTKQQIRKAAFHGSYMSLLEDLIKTPDFKEEVDRELVLRYFAMKNGGDDFKGSLTKWLNSEAKQRRNADTAAFSRDFSTTLSVARAIFGNSAFRHPGVDTVKKAKASSKGPTSNIHPYLWDTIMVVLSDALKMQGRPRLQQRGDAIKAAYQQLWQNPQWLDAMEKRLSAASIMLRRDLFKAHILPPDGFV</sequence>
<feature type="domain" description="GmrSD restriction endonucleases N-terminal" evidence="1">
    <location>
        <begin position="16"/>
        <end position="146"/>
    </location>
</feature>
<proteinExistence type="predicted"/>
<accession>A0A0D2LLH2</accession>
<dbReference type="PANTHER" id="PTHR39639">
    <property type="entry name" value="CHROMOSOME 16, WHOLE GENOME SHOTGUN SEQUENCE"/>
    <property type="match status" value="1"/>
</dbReference>
<dbReference type="RefSeq" id="XP_013906208.1">
    <property type="nucleotide sequence ID" value="XM_014050754.1"/>
</dbReference>
<evidence type="ECO:0000313" key="2">
    <source>
        <dbReference type="EMBL" id="KIZ07189.1"/>
    </source>
</evidence>
<dbReference type="STRING" id="145388.A0A0D2LLH2"/>
<gene>
    <name evidence="2" type="ORF">MNEG_0763</name>
</gene>
<dbReference type="OrthoDB" id="536252at2759"/>
<dbReference type="EMBL" id="KK100285">
    <property type="protein sequence ID" value="KIZ07189.1"/>
    <property type="molecule type" value="Genomic_DNA"/>
</dbReference>
<dbReference type="PANTHER" id="PTHR39639:SF1">
    <property type="entry name" value="DUF262 DOMAIN-CONTAINING PROTEIN"/>
    <property type="match status" value="1"/>
</dbReference>
<reference evidence="2 3" key="1">
    <citation type="journal article" date="2013" name="BMC Genomics">
        <title>Reconstruction of the lipid metabolism for the microalga Monoraphidium neglectum from its genome sequence reveals characteristics suitable for biofuel production.</title>
        <authorList>
            <person name="Bogen C."/>
            <person name="Al-Dilaimi A."/>
            <person name="Albersmeier A."/>
            <person name="Wichmann J."/>
            <person name="Grundmann M."/>
            <person name="Rupp O."/>
            <person name="Lauersen K.J."/>
            <person name="Blifernez-Klassen O."/>
            <person name="Kalinowski J."/>
            <person name="Goesmann A."/>
            <person name="Mussgnug J.H."/>
            <person name="Kruse O."/>
        </authorList>
    </citation>
    <scope>NUCLEOTIDE SEQUENCE [LARGE SCALE GENOMIC DNA]</scope>
    <source>
        <strain evidence="2 3">SAG 48.87</strain>
    </source>
</reference>
<dbReference type="Proteomes" id="UP000054498">
    <property type="component" value="Unassembled WGS sequence"/>
</dbReference>
<protein>
    <recommendedName>
        <fullName evidence="1">GmrSD restriction endonucleases N-terminal domain-containing protein</fullName>
    </recommendedName>
</protein>
<dbReference type="AlphaFoldDB" id="A0A0D2LLH2"/>
<dbReference type="InterPro" id="IPR004919">
    <property type="entry name" value="GmrSD_N"/>
</dbReference>
<organism evidence="2 3">
    <name type="scientific">Monoraphidium neglectum</name>
    <dbReference type="NCBI Taxonomy" id="145388"/>
    <lineage>
        <taxon>Eukaryota</taxon>
        <taxon>Viridiplantae</taxon>
        <taxon>Chlorophyta</taxon>
        <taxon>core chlorophytes</taxon>
        <taxon>Chlorophyceae</taxon>
        <taxon>CS clade</taxon>
        <taxon>Sphaeropleales</taxon>
        <taxon>Selenastraceae</taxon>
        <taxon>Monoraphidium</taxon>
    </lineage>
</organism>